<protein>
    <recommendedName>
        <fullName evidence="2">chitinase</fullName>
        <ecNumber evidence="2">3.2.1.14</ecNumber>
    </recommendedName>
</protein>
<dbReference type="AlphaFoldDB" id="A0A505IAM8"/>
<accession>A0A505IAM8</accession>
<comment type="caution">
    <text evidence="5">The sequence shown here is derived from an EMBL/GenBank/DDBJ whole genome shotgun (WGS) entry which is preliminary data.</text>
</comment>
<sequence>MSVEGRVSRGETGCADAWRVVDFERPKLPENLQPLITDKFGLSDLLTELERYNGVLRNSCSIACNRGATLRTPRLCAQLESIFSTPEPQTSASSRPLTWARLIRHVESPGANLPDTVLTIKDIVAQLPEDDRKPSVTGRPWQFFKPRPDENDLGAELKLIESTVAELSNVSERVNQAARGIDTLKEELLRRHNRLVLLQSQQYSPSGPVNPYSTNPTIGTAIQSTGWQDGTKQSKNMEPPNNSSSQHAQSLSETYGSPPNAARRLKVIDLIDISNQHAQSAPYATASPNAVVQSKDLKPVENPSQQHSQCPTGPSTPSVSHAPSSACTSNTDAMYSLTATEEQASPNSTASYYVAEETSELRQPHLELQVQASPQCSANYNILKKQEMDRYVDFWNLMSYDYAGSWDSISGHMANLFESTDRPASTPSNTDQAIDSYLNANISSRKIVLGLPLYGRGFSNTNGPGQAFTGIPEGDWEEGVYDYKSLPLSGDNVTVLEDIGASYSYSSQNRLMVSYDTPEIIRRKAKYIIEKGLGGGMWWEVSGDEEGEDSLISILVESLGGSRALEKSENMLIYPVSSYKNIRDVEPER</sequence>
<feature type="domain" description="GH18" evidence="4">
    <location>
        <begin position="370"/>
        <end position="562"/>
    </location>
</feature>
<dbReference type="GO" id="GO:0006032">
    <property type="term" value="P:chitin catabolic process"/>
    <property type="evidence" value="ECO:0007669"/>
    <property type="project" value="TreeGrafter"/>
</dbReference>
<dbReference type="InterPro" id="IPR001223">
    <property type="entry name" value="Glyco_hydro18_cat"/>
</dbReference>
<name>A0A505IAM8_ASPNG</name>
<dbReference type="VEuPathDB" id="FungiDB:An08g09030"/>
<dbReference type="Pfam" id="PF00704">
    <property type="entry name" value="Glyco_hydro_18"/>
    <property type="match status" value="1"/>
</dbReference>
<dbReference type="InterPro" id="IPR029070">
    <property type="entry name" value="Chitinase_insertion_sf"/>
</dbReference>
<dbReference type="VEuPathDB" id="FungiDB:ASPNIDRAFT2_1152903"/>
<dbReference type="SUPFAM" id="SSF51445">
    <property type="entry name" value="(Trans)glycosidases"/>
    <property type="match status" value="1"/>
</dbReference>
<dbReference type="SMART" id="SM00636">
    <property type="entry name" value="Glyco_18"/>
    <property type="match status" value="1"/>
</dbReference>
<dbReference type="EC" id="3.2.1.14" evidence="2"/>
<dbReference type="EMBL" id="NKJJ02000008">
    <property type="protein sequence ID" value="TPR10107.1"/>
    <property type="molecule type" value="Genomic_DNA"/>
</dbReference>
<dbReference type="InterPro" id="IPR011583">
    <property type="entry name" value="Chitinase_II/V-like_cat"/>
</dbReference>
<feature type="compositionally biased region" description="Polar residues" evidence="3">
    <location>
        <begin position="200"/>
        <end position="257"/>
    </location>
</feature>
<dbReference type="GO" id="GO:0008061">
    <property type="term" value="F:chitin binding"/>
    <property type="evidence" value="ECO:0007669"/>
    <property type="project" value="InterPro"/>
</dbReference>
<organism evidence="5 6">
    <name type="scientific">Aspergillus niger</name>
    <dbReference type="NCBI Taxonomy" id="5061"/>
    <lineage>
        <taxon>Eukaryota</taxon>
        <taxon>Fungi</taxon>
        <taxon>Dikarya</taxon>
        <taxon>Ascomycota</taxon>
        <taxon>Pezizomycotina</taxon>
        <taxon>Eurotiomycetes</taxon>
        <taxon>Eurotiomycetidae</taxon>
        <taxon>Eurotiales</taxon>
        <taxon>Aspergillaceae</taxon>
        <taxon>Aspergillus</taxon>
        <taxon>Aspergillus subgen. Circumdati</taxon>
    </lineage>
</organism>
<dbReference type="VEuPathDB" id="FungiDB:ATCC64974_71370"/>
<dbReference type="VEuPathDB" id="FungiDB:ASPNIDRAFT2_1152902"/>
<dbReference type="PANTHER" id="PTHR11177:SF317">
    <property type="entry name" value="CHITINASE 12-RELATED"/>
    <property type="match status" value="1"/>
</dbReference>
<dbReference type="Gene3D" id="3.20.20.80">
    <property type="entry name" value="Glycosidases"/>
    <property type="match status" value="1"/>
</dbReference>
<evidence type="ECO:0000256" key="1">
    <source>
        <dbReference type="ARBA" id="ARBA00008682"/>
    </source>
</evidence>
<evidence type="ECO:0000313" key="6">
    <source>
        <dbReference type="Proteomes" id="UP000197666"/>
    </source>
</evidence>
<dbReference type="Proteomes" id="UP000197666">
    <property type="component" value="Unassembled WGS sequence"/>
</dbReference>
<dbReference type="PROSITE" id="PS51910">
    <property type="entry name" value="GH18_2"/>
    <property type="match status" value="1"/>
</dbReference>
<feature type="region of interest" description="Disordered" evidence="3">
    <location>
        <begin position="200"/>
        <end position="259"/>
    </location>
</feature>
<evidence type="ECO:0000259" key="4">
    <source>
        <dbReference type="PROSITE" id="PS51910"/>
    </source>
</evidence>
<dbReference type="GO" id="GO:0005975">
    <property type="term" value="P:carbohydrate metabolic process"/>
    <property type="evidence" value="ECO:0007669"/>
    <property type="project" value="InterPro"/>
</dbReference>
<reference evidence="6" key="1">
    <citation type="submission" date="2018-10" db="EMBL/GenBank/DDBJ databases">
        <title>FDA dAtabase for Regulatory Grade micrObial Sequences (FDA-ARGOS): Supporting development and validation of Infectious Disease Dx tests.</title>
        <authorList>
            <person name="Kerrigan L."/>
            <person name="Tallon L."/>
            <person name="Sadzewicz L."/>
            <person name="Sengamalay N."/>
            <person name="Ott S."/>
            <person name="Godinez A."/>
            <person name="Nagaraj S."/>
            <person name="Vavikolanu K."/>
            <person name="Nadendla S."/>
            <person name="George J."/>
            <person name="Sichtig H."/>
        </authorList>
    </citation>
    <scope>NUCLEOTIDE SEQUENCE [LARGE SCALE GENOMIC DNA]</scope>
    <source>
        <strain evidence="6">FDAARGOS_311</strain>
    </source>
</reference>
<comment type="similarity">
    <text evidence="1">Belongs to the glycosyl hydrolase 18 family. Chitinase class V subfamily.</text>
</comment>
<evidence type="ECO:0000256" key="3">
    <source>
        <dbReference type="SAM" id="MobiDB-lite"/>
    </source>
</evidence>
<dbReference type="GO" id="GO:0005576">
    <property type="term" value="C:extracellular region"/>
    <property type="evidence" value="ECO:0007669"/>
    <property type="project" value="TreeGrafter"/>
</dbReference>
<feature type="compositionally biased region" description="Polar residues" evidence="3">
    <location>
        <begin position="302"/>
        <end position="328"/>
    </location>
</feature>
<gene>
    <name evidence="5" type="ORF">CAN33_0054815</name>
</gene>
<dbReference type="InterPro" id="IPR050314">
    <property type="entry name" value="Glycosyl_Hydrlase_18"/>
</dbReference>
<feature type="region of interest" description="Disordered" evidence="3">
    <location>
        <begin position="299"/>
        <end position="328"/>
    </location>
</feature>
<dbReference type="GO" id="GO:0008843">
    <property type="term" value="F:endochitinase activity"/>
    <property type="evidence" value="ECO:0007669"/>
    <property type="project" value="UniProtKB-EC"/>
</dbReference>
<dbReference type="PANTHER" id="PTHR11177">
    <property type="entry name" value="CHITINASE"/>
    <property type="match status" value="1"/>
</dbReference>
<dbReference type="InterPro" id="IPR017853">
    <property type="entry name" value="GH"/>
</dbReference>
<dbReference type="VEuPathDB" id="FungiDB:M747DRAFT_297126"/>
<proteinExistence type="inferred from homology"/>
<evidence type="ECO:0000256" key="2">
    <source>
        <dbReference type="ARBA" id="ARBA00012729"/>
    </source>
</evidence>
<dbReference type="Gene3D" id="3.10.50.10">
    <property type="match status" value="1"/>
</dbReference>
<evidence type="ECO:0000313" key="5">
    <source>
        <dbReference type="EMBL" id="TPR10107.1"/>
    </source>
</evidence>
<dbReference type="VEuPathDB" id="FungiDB:ATCC64974_87940"/>
<dbReference type="SUPFAM" id="SSF54556">
    <property type="entry name" value="Chitinase insertion domain"/>
    <property type="match status" value="1"/>
</dbReference>